<dbReference type="EMBL" id="SZUV01000028">
    <property type="protein sequence ID" value="TQN49106.1"/>
    <property type="molecule type" value="Genomic_DNA"/>
</dbReference>
<dbReference type="AlphaFoldDB" id="A0A543PYE3"/>
<dbReference type="Proteomes" id="UP000315403">
    <property type="component" value="Unassembled WGS sequence"/>
</dbReference>
<gene>
    <name evidence="1" type="ORF">DLNHIDIE_03578</name>
</gene>
<accession>A0A543PYE3</accession>
<comment type="caution">
    <text evidence="1">The sequence shown here is derived from an EMBL/GenBank/DDBJ whole genome shotgun (WGS) entry which is preliminary data.</text>
</comment>
<organism evidence="1 2">
    <name type="scientific">Acidithiobacillus thiooxidans ATCC 19377</name>
    <dbReference type="NCBI Taxonomy" id="637390"/>
    <lineage>
        <taxon>Bacteria</taxon>
        <taxon>Pseudomonadati</taxon>
        <taxon>Pseudomonadota</taxon>
        <taxon>Acidithiobacillia</taxon>
        <taxon>Acidithiobacillales</taxon>
        <taxon>Acidithiobacillaceae</taxon>
        <taxon>Acidithiobacillus</taxon>
    </lineage>
</organism>
<protein>
    <submittedName>
        <fullName evidence="1">Uncharacterized protein</fullName>
    </submittedName>
</protein>
<proteinExistence type="predicted"/>
<reference evidence="1 2" key="1">
    <citation type="submission" date="2019-03" db="EMBL/GenBank/DDBJ databases">
        <title>New insights into Acidothiobacillus thiooxidans sulfur metabolism through coupled gene expression, solution geochemistry, microscopy and spectroscopy analyses.</title>
        <authorList>
            <person name="Camacho D."/>
            <person name="Frazao R."/>
            <person name="Fouillen A."/>
            <person name="Nanci A."/>
            <person name="Lang B.F."/>
            <person name="Apte S.C."/>
            <person name="Baron C."/>
            <person name="Warren L.A."/>
        </authorList>
    </citation>
    <scope>NUCLEOTIDE SEQUENCE [LARGE SCALE GENOMIC DNA]</scope>
    <source>
        <strain evidence="1 2">ATCC 19377</strain>
    </source>
</reference>
<evidence type="ECO:0000313" key="2">
    <source>
        <dbReference type="Proteomes" id="UP000315403"/>
    </source>
</evidence>
<name>A0A543PYE3_ACITH</name>
<evidence type="ECO:0000313" key="1">
    <source>
        <dbReference type="EMBL" id="TQN49106.1"/>
    </source>
</evidence>
<sequence length="70" mass="7690">MNGPGKTGHMLQHLMHFRDNVHPPGAHDHTPGCPQSSMKCGLTLGMVDFFPGKHGVAARFQITTVRKIKE</sequence>